<dbReference type="STRING" id="213810.RUM_01760"/>
<evidence type="ECO:0000313" key="2">
    <source>
        <dbReference type="Proteomes" id="UP000007054"/>
    </source>
</evidence>
<evidence type="ECO:0000313" key="1">
    <source>
        <dbReference type="EMBL" id="CBL16431.1"/>
    </source>
</evidence>
<protein>
    <submittedName>
        <fullName evidence="1">Uncharacterized protein</fullName>
    </submittedName>
</protein>
<dbReference type="Proteomes" id="UP000007054">
    <property type="component" value="Chromosome"/>
</dbReference>
<gene>
    <name evidence="1" type="ordered locus">RUM_01760</name>
</gene>
<reference evidence="1" key="2">
    <citation type="submission" date="2010-03" db="EMBL/GenBank/DDBJ databases">
        <authorList>
            <person name="Pajon A."/>
        </authorList>
    </citation>
    <scope>NUCLEOTIDE SEQUENCE</scope>
    <source>
        <strain evidence="1">Type strain: 18P13</strain>
    </source>
</reference>
<dbReference type="AlphaFoldDB" id="D4L9Y6"/>
<reference evidence="1" key="1">
    <citation type="submission" date="2010-03" db="EMBL/GenBank/DDBJ databases">
        <title>The genome sequence of Ruminococcus sp. 18P13.</title>
        <authorList>
            <consortium name="metaHIT consortium -- http://www.metahit.eu/"/>
            <person name="Pajon A."/>
            <person name="Turner K."/>
            <person name="Parkhill J."/>
            <person name="Bernalier A."/>
        </authorList>
    </citation>
    <scope>NUCLEOTIDE SEQUENCE [LARGE SCALE GENOMIC DNA]</scope>
    <source>
        <strain evidence="1">Type strain: 18P13</strain>
    </source>
</reference>
<accession>D4L9Y6</accession>
<proteinExistence type="predicted"/>
<sequence length="37" mass="4089">MPDSEMAAISEFTALPENLTYPAITPVLFEYLANKSL</sequence>
<organism evidence="1 2">
    <name type="scientific">Ruminococcus champanellensis (strain DSM 18848 / JCM 17042 / KCTC 15320 / 18P13)</name>
    <dbReference type="NCBI Taxonomy" id="213810"/>
    <lineage>
        <taxon>Bacteria</taxon>
        <taxon>Bacillati</taxon>
        <taxon>Bacillota</taxon>
        <taxon>Clostridia</taxon>
        <taxon>Eubacteriales</taxon>
        <taxon>Oscillospiraceae</taxon>
        <taxon>Ruminococcus</taxon>
    </lineage>
</organism>
<keyword evidence="2" id="KW-1185">Reference proteome</keyword>
<dbReference type="PATRIC" id="fig|213810.4.peg.31"/>
<dbReference type="KEGG" id="rch:RUM_01760"/>
<dbReference type="EMBL" id="FP929052">
    <property type="protein sequence ID" value="CBL16431.1"/>
    <property type="molecule type" value="Genomic_DNA"/>
</dbReference>
<name>D4L9Y6_RUMC1</name>
<dbReference type="HOGENOM" id="CLU_3348244_0_0_9"/>